<dbReference type="KEGG" id="rlt:Rleg2_4150"/>
<sequence length="186" mass="20651">MSGEGATTYRGPIVRDETILRVVWSPKDVNETTREVMTSAFSSSDLRGIQNGFSVDRKRLATPKFTNALSKKQVAPPDKIDAWISEAHSDVVVSVVIDNAKCFEIIATPQKATNELPSNPAHSEIINISGKKGDGFVKNQLRVKLQPLFSKAVPFPDYQWPNRSGASWVTDVVANLRGFIRRLLKR</sequence>
<dbReference type="RefSeq" id="WP_012559545.1">
    <property type="nucleotide sequence ID" value="NC_011369.1"/>
</dbReference>
<protein>
    <submittedName>
        <fullName evidence="1">Uncharacterized protein</fullName>
    </submittedName>
</protein>
<proteinExistence type="predicted"/>
<keyword evidence="2" id="KW-1185">Reference proteome</keyword>
<dbReference type="EMBL" id="CP001191">
    <property type="protein sequence ID" value="ACI57412.1"/>
    <property type="molecule type" value="Genomic_DNA"/>
</dbReference>
<organism evidence="1 2">
    <name type="scientific">Rhizobium leguminosarum bv. trifolii (strain WSM2304)</name>
    <dbReference type="NCBI Taxonomy" id="395492"/>
    <lineage>
        <taxon>Bacteria</taxon>
        <taxon>Pseudomonadati</taxon>
        <taxon>Pseudomonadota</taxon>
        <taxon>Alphaproteobacteria</taxon>
        <taxon>Hyphomicrobiales</taxon>
        <taxon>Rhizobiaceae</taxon>
        <taxon>Rhizobium/Agrobacterium group</taxon>
        <taxon>Rhizobium</taxon>
    </lineage>
</organism>
<evidence type="ECO:0000313" key="2">
    <source>
        <dbReference type="Proteomes" id="UP000008330"/>
    </source>
</evidence>
<evidence type="ECO:0000313" key="1">
    <source>
        <dbReference type="EMBL" id="ACI57412.1"/>
    </source>
</evidence>
<dbReference type="Proteomes" id="UP000008330">
    <property type="component" value="Chromosome"/>
</dbReference>
<accession>A0ABF7QT51</accession>
<gene>
    <name evidence="1" type="ordered locus">Rleg2_4150</name>
</gene>
<reference evidence="1 2" key="1">
    <citation type="journal article" date="2010" name="Stand. Genomic Sci.">
        <title>Complete genome sequence of Rhizobium leguminosarum bv trifolii strain WSM2304, an effective microsymbiont of the South American clover Trifolium polymorphum.</title>
        <authorList>
            <person name="Reeve W."/>
            <person name="O'Hara G."/>
            <person name="Chain P."/>
            <person name="Ardley J."/>
            <person name="Brau L."/>
            <person name="Nandesena K."/>
            <person name="Tiwari R."/>
            <person name="Malfatti S."/>
            <person name="Kiss H."/>
            <person name="Lapidus A."/>
            <person name="Copeland A."/>
            <person name="Nolan M."/>
            <person name="Land M."/>
            <person name="Ivanova N."/>
            <person name="Mavromatis K."/>
            <person name="Markowitz V."/>
            <person name="Kyrpides N."/>
            <person name="Melino V."/>
            <person name="Denton M."/>
            <person name="Yates R."/>
            <person name="Howieson J."/>
        </authorList>
    </citation>
    <scope>NUCLEOTIDE SEQUENCE [LARGE SCALE GENOMIC DNA]</scope>
    <source>
        <strain evidence="1 2">WSM2304</strain>
    </source>
</reference>
<name>A0ABF7QT51_RHILW</name>
<dbReference type="AlphaFoldDB" id="A0ABF7QT51"/>